<evidence type="ECO:0000256" key="1">
    <source>
        <dbReference type="SAM" id="MobiDB-lite"/>
    </source>
</evidence>
<evidence type="ECO:0000313" key="3">
    <source>
        <dbReference type="Proteomes" id="UP000315628"/>
    </source>
</evidence>
<dbReference type="EMBL" id="VIUW01000001">
    <property type="protein sequence ID" value="TWD16543.1"/>
    <property type="molecule type" value="Genomic_DNA"/>
</dbReference>
<name>A0A560WFR9_9MICO</name>
<dbReference type="RefSeq" id="WP_211356445.1">
    <property type="nucleotide sequence ID" value="NZ_VIUW01000001.1"/>
</dbReference>
<keyword evidence="3" id="KW-1185">Reference proteome</keyword>
<organism evidence="2 3">
    <name type="scientific">Marihabitans asiaticum</name>
    <dbReference type="NCBI Taxonomy" id="415218"/>
    <lineage>
        <taxon>Bacteria</taxon>
        <taxon>Bacillati</taxon>
        <taxon>Actinomycetota</taxon>
        <taxon>Actinomycetes</taxon>
        <taxon>Micrococcales</taxon>
        <taxon>Intrasporangiaceae</taxon>
        <taxon>Marihabitans</taxon>
    </lineage>
</organism>
<protein>
    <submittedName>
        <fullName evidence="2">Uncharacterized protein</fullName>
    </submittedName>
</protein>
<reference evidence="2 3" key="1">
    <citation type="submission" date="2019-06" db="EMBL/GenBank/DDBJ databases">
        <title>Sequencing the genomes of 1000 actinobacteria strains.</title>
        <authorList>
            <person name="Klenk H.-P."/>
        </authorList>
    </citation>
    <scope>NUCLEOTIDE SEQUENCE [LARGE SCALE GENOMIC DNA]</scope>
    <source>
        <strain evidence="2 3">DSM 18935</strain>
    </source>
</reference>
<evidence type="ECO:0000313" key="2">
    <source>
        <dbReference type="EMBL" id="TWD16543.1"/>
    </source>
</evidence>
<comment type="caution">
    <text evidence="2">The sequence shown here is derived from an EMBL/GenBank/DDBJ whole genome shotgun (WGS) entry which is preliminary data.</text>
</comment>
<dbReference type="Proteomes" id="UP000315628">
    <property type="component" value="Unassembled WGS sequence"/>
</dbReference>
<gene>
    <name evidence="2" type="ORF">FB557_0066</name>
</gene>
<dbReference type="AlphaFoldDB" id="A0A560WFR9"/>
<accession>A0A560WFR9</accession>
<feature type="region of interest" description="Disordered" evidence="1">
    <location>
        <begin position="61"/>
        <end position="120"/>
    </location>
</feature>
<sequence>MTCGAAGGLGELVGGGVVVEGEVDVGVGLAGGGGVAVDDDGTVASPLGDVLVVVRLVEVDPLDGADQDDTGDRGEGGELGGSGRLGLVVDDGDRHHGRRGKADQAQSADHRAAPEPPGGA</sequence>
<proteinExistence type="predicted"/>